<gene>
    <name evidence="6" type="ORF">BN85314600</name>
</gene>
<protein>
    <recommendedName>
        <fullName evidence="5">Flavin reductase like domain-containing protein</fullName>
    </recommendedName>
</protein>
<dbReference type="OrthoDB" id="9794638at2"/>
<evidence type="ECO:0000259" key="5">
    <source>
        <dbReference type="SMART" id="SM00903"/>
    </source>
</evidence>
<dbReference type="AlphaFoldDB" id="U4KQ28"/>
<keyword evidence="7" id="KW-1185">Reference proteome</keyword>
<reference evidence="6 7" key="1">
    <citation type="journal article" date="2013" name="J. Mol. Microbiol. Biotechnol.">
        <title>Analysis of the Complete Genomes of Acholeplasma brassicae , A. palmae and A. laidlawii and Their Comparison to the Obligate Parasites from ' Candidatus Phytoplasma'.</title>
        <authorList>
            <person name="Kube M."/>
            <person name="Siewert C."/>
            <person name="Migdoll A.M."/>
            <person name="Duduk B."/>
            <person name="Holz S."/>
            <person name="Rabus R."/>
            <person name="Seemuller E."/>
            <person name="Mitrovic J."/>
            <person name="Muller I."/>
            <person name="Buttner C."/>
            <person name="Reinhardt R."/>
        </authorList>
    </citation>
    <scope>NUCLEOTIDE SEQUENCE [LARGE SCALE GENOMIC DNA]</scope>
    <source>
        <strain evidence="7">0502</strain>
    </source>
</reference>
<comment type="cofactor">
    <cofactor evidence="1">
        <name>FMN</name>
        <dbReference type="ChEBI" id="CHEBI:58210"/>
    </cofactor>
</comment>
<dbReference type="EMBL" id="FO681348">
    <property type="protein sequence ID" value="CCV66481.1"/>
    <property type="molecule type" value="Genomic_DNA"/>
</dbReference>
<evidence type="ECO:0000256" key="2">
    <source>
        <dbReference type="ARBA" id="ARBA00022630"/>
    </source>
</evidence>
<evidence type="ECO:0000256" key="4">
    <source>
        <dbReference type="ARBA" id="ARBA00038054"/>
    </source>
</evidence>
<dbReference type="Proteomes" id="UP000032737">
    <property type="component" value="Chromosome"/>
</dbReference>
<dbReference type="InterPro" id="IPR002563">
    <property type="entry name" value="Flavin_Rdtase-like_dom"/>
</dbReference>
<dbReference type="Gene3D" id="2.30.110.10">
    <property type="entry name" value="Electron Transport, Fmn-binding Protein, Chain A"/>
    <property type="match status" value="1"/>
</dbReference>
<keyword evidence="3" id="KW-0288">FMN</keyword>
<evidence type="ECO:0000256" key="3">
    <source>
        <dbReference type="ARBA" id="ARBA00022643"/>
    </source>
</evidence>
<organism evidence="6 7">
    <name type="scientific">Acholeplasma brassicae</name>
    <dbReference type="NCBI Taxonomy" id="61635"/>
    <lineage>
        <taxon>Bacteria</taxon>
        <taxon>Bacillati</taxon>
        <taxon>Mycoplasmatota</taxon>
        <taxon>Mollicutes</taxon>
        <taxon>Acholeplasmatales</taxon>
        <taxon>Acholeplasmataceae</taxon>
        <taxon>Acholeplasma</taxon>
    </lineage>
</organism>
<dbReference type="GO" id="GO:0010181">
    <property type="term" value="F:FMN binding"/>
    <property type="evidence" value="ECO:0007669"/>
    <property type="project" value="InterPro"/>
</dbReference>
<name>U4KQ28_9MOLU</name>
<keyword evidence="2" id="KW-0285">Flavoprotein</keyword>
<dbReference type="KEGG" id="abra:BN85314600"/>
<dbReference type="Pfam" id="PF01613">
    <property type="entry name" value="Flavin_Reduct"/>
    <property type="match status" value="1"/>
</dbReference>
<dbReference type="SUPFAM" id="SSF50475">
    <property type="entry name" value="FMN-binding split barrel"/>
    <property type="match status" value="1"/>
</dbReference>
<evidence type="ECO:0000256" key="1">
    <source>
        <dbReference type="ARBA" id="ARBA00001917"/>
    </source>
</evidence>
<dbReference type="SMART" id="SM00903">
    <property type="entry name" value="Flavin_Reduct"/>
    <property type="match status" value="1"/>
</dbReference>
<dbReference type="GO" id="GO:0016646">
    <property type="term" value="F:oxidoreductase activity, acting on the CH-NH group of donors, NAD or NADP as acceptor"/>
    <property type="evidence" value="ECO:0007669"/>
    <property type="project" value="UniProtKB-ARBA"/>
</dbReference>
<dbReference type="HOGENOM" id="CLU_059021_3_1_14"/>
<dbReference type="STRING" id="61635.BN85314600"/>
<proteinExistence type="inferred from homology"/>
<sequence length="202" mass="22748">MTQLHTKSLTDREIYKLLIGSILPRPVALITTLNENKTTNAAPFSYVNIVSSSPAIISLSVKRKNHEPKDTARNILREKSFVLHVVDESYLEDANKTSKPLPYGKSEITNSKLTLIDSSLISTKSIKEAKIRMEIKLYAYLPIEKDNQIETDFFLGEVVMFHIEEGLLKDGKINKDLLKPIGRLAGNDYTTLGTTITIEREN</sequence>
<evidence type="ECO:0000313" key="6">
    <source>
        <dbReference type="EMBL" id="CCV66481.1"/>
    </source>
</evidence>
<accession>U4KQ28</accession>
<evidence type="ECO:0000313" key="7">
    <source>
        <dbReference type="Proteomes" id="UP000032737"/>
    </source>
</evidence>
<dbReference type="PANTHER" id="PTHR33798:SF5">
    <property type="entry name" value="FLAVIN REDUCTASE LIKE DOMAIN-CONTAINING PROTEIN"/>
    <property type="match status" value="1"/>
</dbReference>
<feature type="domain" description="Flavin reductase like" evidence="5">
    <location>
        <begin position="20"/>
        <end position="175"/>
    </location>
</feature>
<comment type="similarity">
    <text evidence="4">Belongs to the flavoredoxin family.</text>
</comment>
<dbReference type="RefSeq" id="WP_030005341.1">
    <property type="nucleotide sequence ID" value="NC_022549.1"/>
</dbReference>
<dbReference type="InterPro" id="IPR012349">
    <property type="entry name" value="Split_barrel_FMN-bd"/>
</dbReference>
<dbReference type="PANTHER" id="PTHR33798">
    <property type="entry name" value="FLAVOPROTEIN OXYGENASE"/>
    <property type="match status" value="1"/>
</dbReference>